<gene>
    <name evidence="1" type="ORF">MM415B03253_0003</name>
</gene>
<name>A0A6M3LA42_9ZZZZ</name>
<accession>A0A6M3LA42</accession>
<evidence type="ECO:0000313" key="1">
    <source>
        <dbReference type="EMBL" id="QJA91796.1"/>
    </source>
</evidence>
<reference evidence="1" key="1">
    <citation type="submission" date="2020-03" db="EMBL/GenBank/DDBJ databases">
        <title>The deep terrestrial virosphere.</title>
        <authorList>
            <person name="Holmfeldt K."/>
            <person name="Nilsson E."/>
            <person name="Simone D."/>
            <person name="Lopez-Fernandez M."/>
            <person name="Wu X."/>
            <person name="de Brujin I."/>
            <person name="Lundin D."/>
            <person name="Andersson A."/>
            <person name="Bertilsson S."/>
            <person name="Dopson M."/>
        </authorList>
    </citation>
    <scope>NUCLEOTIDE SEQUENCE</scope>
    <source>
        <strain evidence="1">MM415B03253</strain>
    </source>
</reference>
<dbReference type="EMBL" id="MT143014">
    <property type="protein sequence ID" value="QJA91796.1"/>
    <property type="molecule type" value="Genomic_DNA"/>
</dbReference>
<dbReference type="AlphaFoldDB" id="A0A6M3LA42"/>
<protein>
    <submittedName>
        <fullName evidence="1">Uncharacterized protein</fullName>
    </submittedName>
</protein>
<proteinExistence type="predicted"/>
<organism evidence="1">
    <name type="scientific">viral metagenome</name>
    <dbReference type="NCBI Taxonomy" id="1070528"/>
    <lineage>
        <taxon>unclassified sequences</taxon>
        <taxon>metagenomes</taxon>
        <taxon>organismal metagenomes</taxon>
    </lineage>
</organism>
<sequence length="184" mass="20014">MVEIAKSPQLFNPIPNGCVLYLPLWHNELSGGVFSSADDFRLTCTVSGATHVATGRDLDGSDDLITIGNIGTNIKSLSFWIDPETTSESILEEVDDTGLALNAGTMEYTNWDNCFVDGVDSDTVTAAWHNIIVTSTSNIDMTAFRFGLVNATFFDGIVGEITAWTIDIGAGMAKYYYDQTNGRY</sequence>